<accession>A0ABR4FJT3</accession>
<organism evidence="1 2">
    <name type="scientific">Aspergillus keveii</name>
    <dbReference type="NCBI Taxonomy" id="714993"/>
    <lineage>
        <taxon>Eukaryota</taxon>
        <taxon>Fungi</taxon>
        <taxon>Dikarya</taxon>
        <taxon>Ascomycota</taxon>
        <taxon>Pezizomycotina</taxon>
        <taxon>Eurotiomycetes</taxon>
        <taxon>Eurotiomycetidae</taxon>
        <taxon>Eurotiales</taxon>
        <taxon>Aspergillaceae</taxon>
        <taxon>Aspergillus</taxon>
        <taxon>Aspergillus subgen. Nidulantes</taxon>
    </lineage>
</organism>
<reference evidence="1 2" key="1">
    <citation type="submission" date="2024-07" db="EMBL/GenBank/DDBJ databases">
        <title>Section-level genome sequencing and comparative genomics of Aspergillus sections Usti and Cavernicolus.</title>
        <authorList>
            <consortium name="Lawrence Berkeley National Laboratory"/>
            <person name="Nybo J.L."/>
            <person name="Vesth T.C."/>
            <person name="Theobald S."/>
            <person name="Frisvad J.C."/>
            <person name="Larsen T.O."/>
            <person name="Kjaerboelling I."/>
            <person name="Rothschild-Mancinelli K."/>
            <person name="Lyhne E.K."/>
            <person name="Kogle M.E."/>
            <person name="Barry K."/>
            <person name="Clum A."/>
            <person name="Na H."/>
            <person name="Ledsgaard L."/>
            <person name="Lin J."/>
            <person name="Lipzen A."/>
            <person name="Kuo A."/>
            <person name="Riley R."/>
            <person name="Mondo S."/>
            <person name="Labutti K."/>
            <person name="Haridas S."/>
            <person name="Pangalinan J."/>
            <person name="Salamov A.A."/>
            <person name="Simmons B.A."/>
            <person name="Magnuson J.K."/>
            <person name="Chen J."/>
            <person name="Drula E."/>
            <person name="Henrissat B."/>
            <person name="Wiebenga A."/>
            <person name="Lubbers R.J."/>
            <person name="Gomes A.C."/>
            <person name="Makela M.R."/>
            <person name="Stajich J."/>
            <person name="Grigoriev I.V."/>
            <person name="Mortensen U.H."/>
            <person name="De Vries R.P."/>
            <person name="Baker S.E."/>
            <person name="Andersen M.R."/>
        </authorList>
    </citation>
    <scope>NUCLEOTIDE SEQUENCE [LARGE SCALE GENOMIC DNA]</scope>
    <source>
        <strain evidence="1 2">CBS 209.92</strain>
    </source>
</reference>
<comment type="caution">
    <text evidence="1">The sequence shown here is derived from an EMBL/GenBank/DDBJ whole genome shotgun (WGS) entry which is preliminary data.</text>
</comment>
<protein>
    <submittedName>
        <fullName evidence="1">Uncharacterized protein</fullName>
    </submittedName>
</protein>
<keyword evidence="2" id="KW-1185">Reference proteome</keyword>
<evidence type="ECO:0000313" key="1">
    <source>
        <dbReference type="EMBL" id="KAL2783484.1"/>
    </source>
</evidence>
<sequence length="301" mass="35065">MGNNARSNPSPDWGQLPLKQYLIRRRLVHAYMQLEEIPKEWDPTDFNLYLSRKPTRIPTTQEITVILRPWWSDDLRRRAWEIWRDRERGPPVVLRTYYGNVAEGDDKFAEYIRVSENIDMMADWAALNDAELFNFGSDWRRIFSILSEVAGCREMLSHRPVQGIIDMCLPDVKGSIKDAKRANPHWRQDLTVLFEEGQSPLRSILAAWFISWIFIVDEHTFETDELLVVYLDMHQDVTIQGRLEVDQAEIDDLLLSRELGSPEGIIIDQGVVEDKYSLSTETGRKYFGLTKSDLEDSTTIE</sequence>
<evidence type="ECO:0000313" key="2">
    <source>
        <dbReference type="Proteomes" id="UP001610563"/>
    </source>
</evidence>
<name>A0ABR4FJT3_9EURO</name>
<proteinExistence type="predicted"/>
<dbReference type="EMBL" id="JBFTWV010000232">
    <property type="protein sequence ID" value="KAL2783484.1"/>
    <property type="molecule type" value="Genomic_DNA"/>
</dbReference>
<gene>
    <name evidence="1" type="ORF">BJX66DRAFT_349378</name>
</gene>
<dbReference type="Proteomes" id="UP001610563">
    <property type="component" value="Unassembled WGS sequence"/>
</dbReference>